<gene>
    <name evidence="2" type="ORF">H7U19_00125</name>
</gene>
<sequence length="150" mass="17434">MKHCLYILLFLLSFTAISQNNYIVKTEDGRRVLLKADYTWEYIDMQPMTLVDSTEMKDIKPLKPNTCGVAEDFEEPQLNSKIQRQLKKGRATIEHIKKKVAKDYECDENDVLLLTAKEKKSYGNYSFCANGKKVFYKRNGNKIIEKGKLL</sequence>
<accession>A0A923H6Y8</accession>
<feature type="chain" id="PRO_5037206186" evidence="1">
    <location>
        <begin position="19"/>
        <end position="150"/>
    </location>
</feature>
<comment type="caution">
    <text evidence="2">The sequence shown here is derived from an EMBL/GenBank/DDBJ whole genome shotgun (WGS) entry which is preliminary data.</text>
</comment>
<keyword evidence="1" id="KW-0732">Signal</keyword>
<evidence type="ECO:0000256" key="1">
    <source>
        <dbReference type="SAM" id="SignalP"/>
    </source>
</evidence>
<keyword evidence="3" id="KW-1185">Reference proteome</keyword>
<proteinExistence type="predicted"/>
<reference evidence="2" key="1">
    <citation type="submission" date="2020-08" db="EMBL/GenBank/DDBJ databases">
        <title>Hyunsoonleella sp. strain SJ7 genome sequencing and assembly.</title>
        <authorList>
            <person name="Kim I."/>
        </authorList>
    </citation>
    <scope>NUCLEOTIDE SEQUENCE</scope>
    <source>
        <strain evidence="2">SJ7</strain>
    </source>
</reference>
<evidence type="ECO:0000313" key="3">
    <source>
        <dbReference type="Proteomes" id="UP000656244"/>
    </source>
</evidence>
<dbReference type="Proteomes" id="UP000656244">
    <property type="component" value="Unassembled WGS sequence"/>
</dbReference>
<name>A0A923H6Y8_9FLAO</name>
<dbReference type="EMBL" id="JACNMF010000001">
    <property type="protein sequence ID" value="MBC3756790.1"/>
    <property type="molecule type" value="Genomic_DNA"/>
</dbReference>
<dbReference type="RefSeq" id="WP_186557811.1">
    <property type="nucleotide sequence ID" value="NZ_JACNMF010000001.1"/>
</dbReference>
<dbReference type="InterPro" id="IPR021501">
    <property type="entry name" value="DUF3157"/>
</dbReference>
<dbReference type="Pfam" id="PF11355">
    <property type="entry name" value="DUF3157"/>
    <property type="match status" value="1"/>
</dbReference>
<organism evidence="2 3">
    <name type="scientific">Hyunsoonleella aquatilis</name>
    <dbReference type="NCBI Taxonomy" id="2762758"/>
    <lineage>
        <taxon>Bacteria</taxon>
        <taxon>Pseudomonadati</taxon>
        <taxon>Bacteroidota</taxon>
        <taxon>Flavobacteriia</taxon>
        <taxon>Flavobacteriales</taxon>
        <taxon>Flavobacteriaceae</taxon>
    </lineage>
</organism>
<protein>
    <submittedName>
        <fullName evidence="2">DUF3157 family protein</fullName>
    </submittedName>
</protein>
<feature type="signal peptide" evidence="1">
    <location>
        <begin position="1"/>
        <end position="18"/>
    </location>
</feature>
<dbReference type="AlphaFoldDB" id="A0A923H6Y8"/>
<evidence type="ECO:0000313" key="2">
    <source>
        <dbReference type="EMBL" id="MBC3756790.1"/>
    </source>
</evidence>